<evidence type="ECO:0000256" key="1">
    <source>
        <dbReference type="ARBA" id="ARBA00004370"/>
    </source>
</evidence>
<evidence type="ECO:0000256" key="2">
    <source>
        <dbReference type="ARBA" id="ARBA00022692"/>
    </source>
</evidence>
<dbReference type="EMBL" id="JAHKSW010000001">
    <property type="protein sequence ID" value="KAG7335715.1"/>
    <property type="molecule type" value="Genomic_DNA"/>
</dbReference>
<feature type="transmembrane region" description="Helical" evidence="5">
    <location>
        <begin position="76"/>
        <end position="98"/>
    </location>
</feature>
<feature type="transmembrane region" description="Helical" evidence="5">
    <location>
        <begin position="298"/>
        <end position="319"/>
    </location>
</feature>
<evidence type="ECO:0000313" key="8">
    <source>
        <dbReference type="Proteomes" id="UP000824219"/>
    </source>
</evidence>
<organism evidence="7 8">
    <name type="scientific">Hemibagrus wyckioides</name>
    <dbReference type="NCBI Taxonomy" id="337641"/>
    <lineage>
        <taxon>Eukaryota</taxon>
        <taxon>Metazoa</taxon>
        <taxon>Chordata</taxon>
        <taxon>Craniata</taxon>
        <taxon>Vertebrata</taxon>
        <taxon>Euteleostomi</taxon>
        <taxon>Actinopterygii</taxon>
        <taxon>Neopterygii</taxon>
        <taxon>Teleostei</taxon>
        <taxon>Ostariophysi</taxon>
        <taxon>Siluriformes</taxon>
        <taxon>Bagridae</taxon>
        <taxon>Hemibagrus</taxon>
    </lineage>
</organism>
<sequence length="366" mass="40670">MHQGWLFSLVQCVLSVSVISMNVRLCMRLDSGGHAKSVSSCLKLCLGWVGAIGGVMDIPINMLLNLRSTQCLYTCIILVCFPLLIRQFSMWLLLLLILNTHLHCRLGHRYAGLVTRRWMLCLVLLSWLCSVVTAFAQFIVCNSLDTWGTDGLGFIWPNQTTLRPHPHTPSVIGKYLPYGGFLSKFLVEDLNNFTYAEIHSSHWGVCAHDTVLSPAFLVYVYDVAVFYIPLLILLGVYIDLSCVMSRQAVMSLSELQMKTSGWSRSMVLSLCLLVLLCLPLHTIHALHLFAPSSQWPLWANYVASMLFQAYGLVPPVLFISSPQKTNTGSESLALKTATSQLKSIPPTPSEFCSPEPMPKGKTCLGV</sequence>
<dbReference type="Proteomes" id="UP000824219">
    <property type="component" value="Linkage Group LG01"/>
</dbReference>
<dbReference type="Gene3D" id="1.20.1070.10">
    <property type="entry name" value="Rhodopsin 7-helix transmembrane proteins"/>
    <property type="match status" value="1"/>
</dbReference>
<keyword evidence="2 5" id="KW-0812">Transmembrane</keyword>
<comment type="subcellular location">
    <subcellularLocation>
        <location evidence="1">Membrane</location>
    </subcellularLocation>
</comment>
<gene>
    <name evidence="7" type="ORF">KOW79_000408</name>
</gene>
<name>A0A9D3P9T0_9TELE</name>
<evidence type="ECO:0000256" key="5">
    <source>
        <dbReference type="SAM" id="Phobius"/>
    </source>
</evidence>
<dbReference type="AlphaFoldDB" id="A0A9D3P9T0"/>
<comment type="caution">
    <text evidence="7">The sequence shown here is derived from an EMBL/GenBank/DDBJ whole genome shotgun (WGS) entry which is preliminary data.</text>
</comment>
<feature type="domain" description="G-protein coupled receptors family 1 profile" evidence="6">
    <location>
        <begin position="11"/>
        <end position="318"/>
    </location>
</feature>
<keyword evidence="4 5" id="KW-0472">Membrane</keyword>
<dbReference type="InterPro" id="IPR017452">
    <property type="entry name" value="GPCR_Rhodpsn_7TM"/>
</dbReference>
<reference evidence="7 8" key="1">
    <citation type="submission" date="2021-06" db="EMBL/GenBank/DDBJ databases">
        <title>Chromosome-level genome assembly of the red-tail catfish (Hemibagrus wyckioides).</title>
        <authorList>
            <person name="Shao F."/>
        </authorList>
    </citation>
    <scope>NUCLEOTIDE SEQUENCE [LARGE SCALE GENOMIC DNA]</scope>
    <source>
        <strain evidence="7">EC202008001</strain>
        <tissue evidence="7">Blood</tissue>
    </source>
</reference>
<dbReference type="OrthoDB" id="284782at2759"/>
<proteinExistence type="predicted"/>
<dbReference type="PROSITE" id="PS50262">
    <property type="entry name" value="G_PROTEIN_RECEP_F1_2"/>
    <property type="match status" value="1"/>
</dbReference>
<feature type="transmembrane region" description="Helical" evidence="5">
    <location>
        <begin position="44"/>
        <end position="64"/>
    </location>
</feature>
<feature type="transmembrane region" description="Helical" evidence="5">
    <location>
        <begin position="224"/>
        <end position="245"/>
    </location>
</feature>
<protein>
    <recommendedName>
        <fullName evidence="6">G-protein coupled receptors family 1 profile domain-containing protein</fullName>
    </recommendedName>
</protein>
<accession>A0A9D3P9T0</accession>
<feature type="transmembrane region" description="Helical" evidence="5">
    <location>
        <begin position="266"/>
        <end position="286"/>
    </location>
</feature>
<dbReference type="SUPFAM" id="SSF81321">
    <property type="entry name" value="Family A G protein-coupled receptor-like"/>
    <property type="match status" value="1"/>
</dbReference>
<feature type="transmembrane region" description="Helical" evidence="5">
    <location>
        <begin position="118"/>
        <end position="140"/>
    </location>
</feature>
<dbReference type="GO" id="GO:0016020">
    <property type="term" value="C:membrane"/>
    <property type="evidence" value="ECO:0007669"/>
    <property type="project" value="UniProtKB-SubCell"/>
</dbReference>
<keyword evidence="3 5" id="KW-1133">Transmembrane helix</keyword>
<feature type="transmembrane region" description="Helical" evidence="5">
    <location>
        <begin position="6"/>
        <end position="23"/>
    </location>
</feature>
<evidence type="ECO:0000259" key="6">
    <source>
        <dbReference type="PROSITE" id="PS50262"/>
    </source>
</evidence>
<evidence type="ECO:0000256" key="4">
    <source>
        <dbReference type="ARBA" id="ARBA00023136"/>
    </source>
</evidence>
<evidence type="ECO:0000313" key="7">
    <source>
        <dbReference type="EMBL" id="KAG7335715.1"/>
    </source>
</evidence>
<evidence type="ECO:0000256" key="3">
    <source>
        <dbReference type="ARBA" id="ARBA00022989"/>
    </source>
</evidence>
<keyword evidence="8" id="KW-1185">Reference proteome</keyword>